<dbReference type="eggNOG" id="ENOG502S2DS">
    <property type="taxonomic scope" value="Eukaryota"/>
</dbReference>
<dbReference type="GO" id="GO:0008270">
    <property type="term" value="F:zinc ion binding"/>
    <property type="evidence" value="ECO:0007669"/>
    <property type="project" value="InterPro"/>
</dbReference>
<dbReference type="EMBL" id="HF935206">
    <property type="protein sequence ID" value="CCX04474.1"/>
    <property type="molecule type" value="Genomic_DNA"/>
</dbReference>
<evidence type="ECO:0000313" key="8">
    <source>
        <dbReference type="Proteomes" id="UP000018144"/>
    </source>
</evidence>
<dbReference type="STRING" id="1076935.U4KY28"/>
<name>U4KY28_PYROM</name>
<reference evidence="7 8" key="1">
    <citation type="journal article" date="2013" name="PLoS Genet.">
        <title>The genome and development-dependent transcriptomes of Pyronema confluens: a window into fungal evolution.</title>
        <authorList>
            <person name="Traeger S."/>
            <person name="Altegoer F."/>
            <person name="Freitag M."/>
            <person name="Gabaldon T."/>
            <person name="Kempken F."/>
            <person name="Kumar A."/>
            <person name="Marcet-Houben M."/>
            <person name="Poggeler S."/>
            <person name="Stajich J.E."/>
            <person name="Nowrousian M."/>
        </authorList>
    </citation>
    <scope>NUCLEOTIDE SEQUENCE [LARGE SCALE GENOMIC DNA]</scope>
    <source>
        <strain evidence="8">CBS 100304</strain>
        <tissue evidence="7">Vegetative mycelium</tissue>
    </source>
</reference>
<evidence type="ECO:0000313" key="7">
    <source>
        <dbReference type="EMBL" id="CCX04474.1"/>
    </source>
</evidence>
<dbReference type="GO" id="GO:0003677">
    <property type="term" value="F:DNA binding"/>
    <property type="evidence" value="ECO:0007669"/>
    <property type="project" value="UniProtKB-KW"/>
</dbReference>
<evidence type="ECO:0000259" key="6">
    <source>
        <dbReference type="SMART" id="SM00906"/>
    </source>
</evidence>
<dbReference type="SMART" id="SM00906">
    <property type="entry name" value="Fungal_trans"/>
    <property type="match status" value="1"/>
</dbReference>
<gene>
    <name evidence="7" type="ORF">PCON_02444</name>
</gene>
<proteinExistence type="predicted"/>
<dbReference type="GO" id="GO:0003700">
    <property type="term" value="F:DNA-binding transcription factor activity"/>
    <property type="evidence" value="ECO:0007669"/>
    <property type="project" value="InterPro"/>
</dbReference>
<keyword evidence="4" id="KW-0804">Transcription</keyword>
<dbReference type="PANTHER" id="PTHR46910:SF37">
    <property type="entry name" value="ZN(II)2CYS6 TRANSCRIPTION FACTOR (EUROFUNG)"/>
    <property type="match status" value="1"/>
</dbReference>
<keyword evidence="5" id="KW-0539">Nucleus</keyword>
<keyword evidence="3" id="KW-0238">DNA-binding</keyword>
<keyword evidence="8" id="KW-1185">Reference proteome</keyword>
<evidence type="ECO:0000256" key="2">
    <source>
        <dbReference type="ARBA" id="ARBA00023015"/>
    </source>
</evidence>
<evidence type="ECO:0000256" key="3">
    <source>
        <dbReference type="ARBA" id="ARBA00023125"/>
    </source>
</evidence>
<keyword evidence="2" id="KW-0805">Transcription regulation</keyword>
<dbReference type="Proteomes" id="UP000018144">
    <property type="component" value="Unassembled WGS sequence"/>
</dbReference>
<protein>
    <submittedName>
        <fullName evidence="7">Similar to Uncharacterized transcriptional regulatory protein C11D3.07c acc. no. Q10086</fullName>
    </submittedName>
</protein>
<sequence>MDGVNRSSEKLASAIPSYGHTLFRKNAAMVKSCIPDKVDAMELIEESYKFAYTWFPIFDKTSLLSDIENYHTFHSPSKDKPFTICINTILIFGLYSKLLNSPPSLRPSLSLYSRQRTETYFFAAWSALDDLEVDTTPKLRNVQALFTMSMYAIELSRPALCWGLLSQAARLAQALGLHRRTKPDHHQGGRGGGGAKLTEGQIEERKLLFWCIYILDKQVSLIFGRSACLPELIVMLNYPLARQGWGCILGIGWLLLDWRRYSRRYILSCIQRRHLCKIWGNGRWR</sequence>
<dbReference type="PANTHER" id="PTHR46910">
    <property type="entry name" value="TRANSCRIPTION FACTOR PDR1"/>
    <property type="match status" value="1"/>
</dbReference>
<dbReference type="AlphaFoldDB" id="U4KY28"/>
<evidence type="ECO:0000256" key="5">
    <source>
        <dbReference type="ARBA" id="ARBA00023242"/>
    </source>
</evidence>
<feature type="domain" description="Xylanolytic transcriptional activator regulatory" evidence="6">
    <location>
        <begin position="161"/>
        <end position="245"/>
    </location>
</feature>
<dbReference type="GO" id="GO:0006351">
    <property type="term" value="P:DNA-templated transcription"/>
    <property type="evidence" value="ECO:0007669"/>
    <property type="project" value="InterPro"/>
</dbReference>
<evidence type="ECO:0000256" key="1">
    <source>
        <dbReference type="ARBA" id="ARBA00004123"/>
    </source>
</evidence>
<comment type="subcellular location">
    <subcellularLocation>
        <location evidence="1">Nucleus</location>
    </subcellularLocation>
</comment>
<dbReference type="CDD" id="cd12148">
    <property type="entry name" value="fungal_TF_MHR"/>
    <property type="match status" value="1"/>
</dbReference>
<organism evidence="7 8">
    <name type="scientific">Pyronema omphalodes (strain CBS 100304)</name>
    <name type="common">Pyronema confluens</name>
    <dbReference type="NCBI Taxonomy" id="1076935"/>
    <lineage>
        <taxon>Eukaryota</taxon>
        <taxon>Fungi</taxon>
        <taxon>Dikarya</taxon>
        <taxon>Ascomycota</taxon>
        <taxon>Pezizomycotina</taxon>
        <taxon>Pezizomycetes</taxon>
        <taxon>Pezizales</taxon>
        <taxon>Pyronemataceae</taxon>
        <taxon>Pyronema</taxon>
    </lineage>
</organism>
<dbReference type="GO" id="GO:0005634">
    <property type="term" value="C:nucleus"/>
    <property type="evidence" value="ECO:0007669"/>
    <property type="project" value="UniProtKB-SubCell"/>
</dbReference>
<dbReference type="OrthoDB" id="103819at2759"/>
<dbReference type="Pfam" id="PF04082">
    <property type="entry name" value="Fungal_trans"/>
    <property type="match status" value="1"/>
</dbReference>
<dbReference type="InterPro" id="IPR050987">
    <property type="entry name" value="AtrR-like"/>
</dbReference>
<dbReference type="InterPro" id="IPR007219">
    <property type="entry name" value="XnlR_reg_dom"/>
</dbReference>
<evidence type="ECO:0000256" key="4">
    <source>
        <dbReference type="ARBA" id="ARBA00023163"/>
    </source>
</evidence>
<accession>U4KY28</accession>